<name>A0A6G5RSD8_9RHAB</name>
<keyword evidence="6" id="KW-0261">Viral envelope protein</keyword>
<feature type="transmembrane region" description="Helical" evidence="13">
    <location>
        <begin position="457"/>
        <end position="478"/>
    </location>
</feature>
<keyword evidence="4" id="KW-0732">Signal</keyword>
<organism evidence="18">
    <name type="scientific">Frog lyssa-like virus 1</name>
    <dbReference type="NCBI Taxonomy" id="2571313"/>
    <lineage>
        <taxon>Viruses</taxon>
        <taxon>Riboviria</taxon>
        <taxon>Orthornavirae</taxon>
        <taxon>Negarnaviricota</taxon>
        <taxon>Haploviricotina</taxon>
        <taxon>Monjiviricetes</taxon>
        <taxon>Mononegavirales</taxon>
        <taxon>Rhabdoviridae</taxon>
        <taxon>Alpharhabdovirinae</taxon>
        <taxon>Amplylivirus</taxon>
        <taxon>Amplylivirus cinereus</taxon>
    </lineage>
</organism>
<evidence type="ECO:0000259" key="15">
    <source>
        <dbReference type="Pfam" id="PF24833"/>
    </source>
</evidence>
<keyword evidence="9" id="KW-0564">Palmitate</keyword>
<dbReference type="SMR" id="A0A6G5RSD8"/>
<feature type="domain" description="Spike glycoprotein fusion" evidence="14">
    <location>
        <begin position="83"/>
        <end position="185"/>
    </location>
</feature>
<feature type="compositionally biased region" description="Basic and acidic residues" evidence="12">
    <location>
        <begin position="497"/>
        <end position="511"/>
    </location>
</feature>
<dbReference type="Proteomes" id="UP000831803">
    <property type="component" value="Segment"/>
</dbReference>
<evidence type="ECO:0000313" key="18">
    <source>
        <dbReference type="EMBL" id="QCF24336.1"/>
    </source>
</evidence>
<evidence type="ECO:0000256" key="9">
    <source>
        <dbReference type="ARBA" id="ARBA00023139"/>
    </source>
</evidence>
<dbReference type="GO" id="GO:0019031">
    <property type="term" value="C:viral envelope"/>
    <property type="evidence" value="ECO:0007669"/>
    <property type="project" value="UniProtKB-KW"/>
</dbReference>
<dbReference type="EMBL" id="MK473368">
    <property type="protein sequence ID" value="QCF24336.1"/>
    <property type="molecule type" value="Viral_cRNA"/>
</dbReference>
<keyword evidence="8 13" id="KW-0472">Membrane</keyword>
<evidence type="ECO:0000256" key="7">
    <source>
        <dbReference type="ARBA" id="ARBA00022989"/>
    </source>
</evidence>
<dbReference type="Pfam" id="PF00974">
    <property type="entry name" value="Rhabdo_glycop_FD"/>
    <property type="match status" value="1"/>
</dbReference>
<dbReference type="InterPro" id="IPR055447">
    <property type="entry name" value="Rhabdo_glycop_CD"/>
</dbReference>
<dbReference type="InterPro" id="IPR001903">
    <property type="entry name" value="Rhabdo_glycop_FD"/>
</dbReference>
<keyword evidence="5" id="KW-0946">Virion</keyword>
<dbReference type="GO" id="GO:0055036">
    <property type="term" value="C:virion membrane"/>
    <property type="evidence" value="ECO:0007669"/>
    <property type="project" value="UniProtKB-SubCell"/>
</dbReference>
<feature type="domain" description="Glycoprotein G PH" evidence="16">
    <location>
        <begin position="193"/>
        <end position="262"/>
    </location>
</feature>
<dbReference type="KEGG" id="vg:80538160"/>
<feature type="region of interest" description="Disordered" evidence="12">
    <location>
        <begin position="490"/>
        <end position="511"/>
    </location>
</feature>
<dbReference type="GeneID" id="80538160"/>
<dbReference type="InterPro" id="IPR055448">
    <property type="entry name" value="PH_Rhabdo_glycop"/>
</dbReference>
<evidence type="ECO:0000256" key="12">
    <source>
        <dbReference type="SAM" id="MobiDB-lite"/>
    </source>
</evidence>
<evidence type="ECO:0000256" key="10">
    <source>
        <dbReference type="ARBA" id="ARBA00023180"/>
    </source>
</evidence>
<evidence type="ECO:0000259" key="16">
    <source>
        <dbReference type="Pfam" id="PF24834"/>
    </source>
</evidence>
<accession>A0A6G5RSD8</accession>
<evidence type="ECO:0000256" key="13">
    <source>
        <dbReference type="SAM" id="Phobius"/>
    </source>
</evidence>
<evidence type="ECO:0000256" key="2">
    <source>
        <dbReference type="ARBA" id="ARBA00015600"/>
    </source>
</evidence>
<dbReference type="EMBL" id="MK473367">
    <property type="protein sequence ID" value="QCF24330.1"/>
    <property type="molecule type" value="Viral_cRNA"/>
</dbReference>
<evidence type="ECO:0000256" key="4">
    <source>
        <dbReference type="ARBA" id="ARBA00022729"/>
    </source>
</evidence>
<evidence type="ECO:0000256" key="3">
    <source>
        <dbReference type="ARBA" id="ARBA00022692"/>
    </source>
</evidence>
<proteinExistence type="predicted"/>
<reference evidence="18" key="1">
    <citation type="submission" date="2019-01" db="EMBL/GenBank/DDBJ databases">
        <title>Amphibian rabies?! Lyssa-like virus sequences in brain transcriptomes of American green treefrogs.</title>
        <authorList>
            <person name="Debat H.J."/>
            <person name="Sinkiewicz D.M."/>
            <person name="Wilczynski W."/>
            <person name="Nibert M.L."/>
        </authorList>
    </citation>
    <scope>NUCLEOTIDE SEQUENCE</scope>
    <source>
        <strain evidence="17">FLLV1-MaleA</strain>
        <strain evidence="18">FLLV1-MaleB</strain>
    </source>
</reference>
<evidence type="ECO:0000256" key="5">
    <source>
        <dbReference type="ARBA" id="ARBA00022844"/>
    </source>
</evidence>
<keyword evidence="10" id="KW-0325">Glycoprotein</keyword>
<evidence type="ECO:0000313" key="17">
    <source>
        <dbReference type="EMBL" id="QCF24330.1"/>
    </source>
</evidence>
<feature type="domain" description="Spike glycoprotein G central" evidence="15">
    <location>
        <begin position="276"/>
        <end position="393"/>
    </location>
</feature>
<keyword evidence="7 13" id="KW-1133">Transmembrane helix</keyword>
<gene>
    <name evidence="18" type="primary">G</name>
</gene>
<dbReference type="Pfam" id="PF24833">
    <property type="entry name" value="Rhabdo_glycop_CD"/>
    <property type="match status" value="1"/>
</dbReference>
<evidence type="ECO:0000259" key="14">
    <source>
        <dbReference type="Pfam" id="PF00974"/>
    </source>
</evidence>
<evidence type="ECO:0000313" key="19">
    <source>
        <dbReference type="Proteomes" id="UP000831803"/>
    </source>
</evidence>
<keyword evidence="19" id="KW-1185">Reference proteome</keyword>
<dbReference type="SUPFAM" id="SSF161008">
    <property type="entry name" value="Viral glycoprotein ectodomain-like"/>
    <property type="match status" value="1"/>
</dbReference>
<protein>
    <recommendedName>
        <fullName evidence="2">Glycoprotein</fullName>
    </recommendedName>
</protein>
<sequence length="545" mass="61698">MAFSTLSFTSLMVFHLIIPVSPTPLDGKILYTVPKEIHDWHHIDPKDLSCRFDFTDNHGECISTGPEDHFVLKAGFGGEISLEGYTCTGITLTTTTYTSFFGSVSVTFSQSYYSPSYQTCRERYQMKSERPSEYEATLLHPVHESSWMRTVDVSTNSYLIVTGSKAKFDPYTEHLLSSIFPKGECIANPTEGICSTTMEHTLWFSVTEQSTYCDIFEPAKLTRYGKDYKACGYQDSHGFYRSVQGACVENFCGKVGLRFLDGFVMFAGNIEQTLYCTPDLLISLHTTMLDAREEELRKYIKDWKDDCLDVIEDITYRGVTSIRKLGYFRDMVPGPGRAYRISPNGLEAADVVYIPVSNWSEILPNRTCLLINGQCMEPVNDQFFNGITLGPEGVIIIPERDLLSGIFDDYFQIVHQIDVRHPSVIAISDHIERLNTSSIKQTNSEHISPIDFGLGSWTNWALTLVIFVLASLLLMFVAKKLVVCLWKSGKRSGMSSDPERVPNRERGPLRPPRVRDVEVYGFGDRGHQRRTGEIARPERMAETNF</sequence>
<dbReference type="Pfam" id="PF24834">
    <property type="entry name" value="PH_Rhabdo_glycop"/>
    <property type="match status" value="1"/>
</dbReference>
<evidence type="ECO:0000256" key="8">
    <source>
        <dbReference type="ARBA" id="ARBA00023136"/>
    </source>
</evidence>
<comment type="subcellular location">
    <subcellularLocation>
        <location evidence="1">Virion membrane</location>
        <topology evidence="1">Single-pass type I membrane protein</topology>
    </subcellularLocation>
</comment>
<keyword evidence="11" id="KW-0449">Lipoprotein</keyword>
<evidence type="ECO:0000256" key="6">
    <source>
        <dbReference type="ARBA" id="ARBA00022879"/>
    </source>
</evidence>
<evidence type="ECO:0000256" key="11">
    <source>
        <dbReference type="ARBA" id="ARBA00023288"/>
    </source>
</evidence>
<evidence type="ECO:0000256" key="1">
    <source>
        <dbReference type="ARBA" id="ARBA00004563"/>
    </source>
</evidence>
<keyword evidence="3 13" id="KW-0812">Transmembrane</keyword>
<dbReference type="RefSeq" id="YP_010799738.1">
    <property type="nucleotide sequence ID" value="NC_076686.1"/>
</dbReference>